<feature type="compositionally biased region" description="Low complexity" evidence="1">
    <location>
        <begin position="774"/>
        <end position="790"/>
    </location>
</feature>
<keyword evidence="3" id="KW-1185">Reference proteome</keyword>
<proteinExistence type="predicted"/>
<feature type="compositionally biased region" description="Acidic residues" evidence="1">
    <location>
        <begin position="383"/>
        <end position="405"/>
    </location>
</feature>
<dbReference type="Proteomes" id="UP001151760">
    <property type="component" value="Unassembled WGS sequence"/>
</dbReference>
<feature type="region of interest" description="Disordered" evidence="1">
    <location>
        <begin position="732"/>
        <end position="806"/>
    </location>
</feature>
<feature type="compositionally biased region" description="Basic residues" evidence="1">
    <location>
        <begin position="287"/>
        <end position="296"/>
    </location>
</feature>
<feature type="compositionally biased region" description="Basic and acidic residues" evidence="1">
    <location>
        <begin position="482"/>
        <end position="499"/>
    </location>
</feature>
<protein>
    <submittedName>
        <fullName evidence="2">Uncharacterized protein</fullName>
    </submittedName>
</protein>
<feature type="compositionally biased region" description="Basic and acidic residues" evidence="1">
    <location>
        <begin position="369"/>
        <end position="382"/>
    </location>
</feature>
<dbReference type="EMBL" id="BQNB010009575">
    <property type="protein sequence ID" value="GJS65405.1"/>
    <property type="molecule type" value="Genomic_DNA"/>
</dbReference>
<accession>A0ABQ4XK29</accession>
<feature type="compositionally biased region" description="Basic and acidic residues" evidence="1">
    <location>
        <begin position="758"/>
        <end position="773"/>
    </location>
</feature>
<evidence type="ECO:0000313" key="3">
    <source>
        <dbReference type="Proteomes" id="UP001151760"/>
    </source>
</evidence>
<reference evidence="2" key="1">
    <citation type="journal article" date="2022" name="Int. J. Mol. Sci.">
        <title>Draft Genome of Tanacetum Coccineum: Genomic Comparison of Closely Related Tanacetum-Family Plants.</title>
        <authorList>
            <person name="Yamashiro T."/>
            <person name="Shiraishi A."/>
            <person name="Nakayama K."/>
            <person name="Satake H."/>
        </authorList>
    </citation>
    <scope>NUCLEOTIDE SEQUENCE</scope>
</reference>
<evidence type="ECO:0000313" key="2">
    <source>
        <dbReference type="EMBL" id="GJS65405.1"/>
    </source>
</evidence>
<name>A0ABQ4XK29_9ASTR</name>
<feature type="region of interest" description="Disordered" evidence="1">
    <location>
        <begin position="258"/>
        <end position="441"/>
    </location>
</feature>
<organism evidence="2 3">
    <name type="scientific">Tanacetum coccineum</name>
    <dbReference type="NCBI Taxonomy" id="301880"/>
    <lineage>
        <taxon>Eukaryota</taxon>
        <taxon>Viridiplantae</taxon>
        <taxon>Streptophyta</taxon>
        <taxon>Embryophyta</taxon>
        <taxon>Tracheophyta</taxon>
        <taxon>Spermatophyta</taxon>
        <taxon>Magnoliopsida</taxon>
        <taxon>eudicotyledons</taxon>
        <taxon>Gunneridae</taxon>
        <taxon>Pentapetalae</taxon>
        <taxon>asterids</taxon>
        <taxon>campanulids</taxon>
        <taxon>Asterales</taxon>
        <taxon>Asteraceae</taxon>
        <taxon>Asteroideae</taxon>
        <taxon>Anthemideae</taxon>
        <taxon>Anthemidinae</taxon>
        <taxon>Tanacetum</taxon>
    </lineage>
</organism>
<sequence length="806" mass="91096">MSYITAQQAKLDLELVPKEKRLEIGKCNWRLNPGKTQREPTFQVVLDALALTPCYSACLTTTDVPEIYPRVHGQDFDEFPTDEVTVSFFKELGHTGEIKSITDVVVDQMHQPWRTFATIINRSLSRKITGLDKLRLSRAQILWGMYYKKNVDYVELLWEYFTCQIDNRGYKKQEKMHYPRFTKVIIHYFLTKDKTVSRRNKIGMDTSKDNYLINTLRFVFANEESQIYEARLPESMTSPEMRETKAYKTYIGYATRVTPPKKERKFKKPASPKLTTVPASPKEPTKQSKRVRRPAKKSTNAETAGVVIRDTPGVSVSKKIAPAKADRGKGIDGSSEGSDFESDVPDESKAKSSNTNEGTGVRPGVPDVSKSDSFESDNKSWGDSDDDNESDDNDDEGSENDDDSGNDAQDSKRIDSDEEENPNLNLNVDEEEETQKEEYVHTIDYSVPTDEETDDAHMEFDDEEYDDLYKDVNVRSKVVEHEEVGKGDVDMTDATHESGSKQSSSVSSDFASKFLILDNVPPVVDEVASMMNVKKLLLFLQQPFDHRVSTLKNELSQLKQVDHSAHILTSIRSQISVMVDDHLSTRIGFATQMALQSYTAEFKKKAQEEKDRYIDLIEKSIKDIIKDKVKSQLPQILPKEVSDFATPVIQSVINESLENIILANSSSQSKSPYKVAASLTEFELKQILLDKIEKSKSYQVAPEHKELYEALVKSYKLNKDLFDSYGNTYYLKRGRDDKDKDEGPSAGSDRGLKKRKTSKDVKPTKGPKIKESKSSSSKGTKSQSKSSGKSAQAEEPDFKVADSDMP</sequence>
<reference evidence="2" key="2">
    <citation type="submission" date="2022-01" db="EMBL/GenBank/DDBJ databases">
        <authorList>
            <person name="Yamashiro T."/>
            <person name="Shiraishi A."/>
            <person name="Satake H."/>
            <person name="Nakayama K."/>
        </authorList>
    </citation>
    <scope>NUCLEOTIDE SEQUENCE</scope>
</reference>
<evidence type="ECO:0000256" key="1">
    <source>
        <dbReference type="SAM" id="MobiDB-lite"/>
    </source>
</evidence>
<feature type="region of interest" description="Disordered" evidence="1">
    <location>
        <begin position="482"/>
        <end position="505"/>
    </location>
</feature>
<comment type="caution">
    <text evidence="2">The sequence shown here is derived from an EMBL/GenBank/DDBJ whole genome shotgun (WGS) entry which is preliminary data.</text>
</comment>
<feature type="compositionally biased region" description="Basic and acidic residues" evidence="1">
    <location>
        <begin position="733"/>
        <end position="743"/>
    </location>
</feature>
<feature type="compositionally biased region" description="Basic and acidic residues" evidence="1">
    <location>
        <begin position="796"/>
        <end position="806"/>
    </location>
</feature>
<gene>
    <name evidence="2" type="ORF">Tco_0679969</name>
</gene>